<accession>A0AAV1B0R2</accession>
<gene>
    <name evidence="4" type="ORF">VFH_V146080</name>
</gene>
<feature type="domain" description="DUF668" evidence="2">
    <location>
        <begin position="399"/>
        <end position="489"/>
    </location>
</feature>
<dbReference type="Pfam" id="PF11961">
    <property type="entry name" value="DUF3475"/>
    <property type="match status" value="1"/>
</dbReference>
<dbReference type="Proteomes" id="UP001157006">
    <property type="component" value="Chromosome 5"/>
</dbReference>
<dbReference type="PANTHER" id="PTHR31371:SF25">
    <property type="entry name" value="PLANT_T32M21-140 PROTEIN"/>
    <property type="match status" value="1"/>
</dbReference>
<evidence type="ECO:0000313" key="4">
    <source>
        <dbReference type="EMBL" id="CAI8614775.1"/>
    </source>
</evidence>
<dbReference type="EMBL" id="OX451740">
    <property type="protein sequence ID" value="CAI8614775.1"/>
    <property type="molecule type" value="Genomic_DNA"/>
</dbReference>
<evidence type="ECO:0000313" key="5">
    <source>
        <dbReference type="Proteomes" id="UP001157006"/>
    </source>
</evidence>
<name>A0AAV1B0R2_VICFA</name>
<organism evidence="4 5">
    <name type="scientific">Vicia faba</name>
    <name type="common">Broad bean</name>
    <name type="synonym">Faba vulgaris</name>
    <dbReference type="NCBI Taxonomy" id="3906"/>
    <lineage>
        <taxon>Eukaryota</taxon>
        <taxon>Viridiplantae</taxon>
        <taxon>Streptophyta</taxon>
        <taxon>Embryophyta</taxon>
        <taxon>Tracheophyta</taxon>
        <taxon>Spermatophyta</taxon>
        <taxon>Magnoliopsida</taxon>
        <taxon>eudicotyledons</taxon>
        <taxon>Gunneridae</taxon>
        <taxon>Pentapetalae</taxon>
        <taxon>rosids</taxon>
        <taxon>fabids</taxon>
        <taxon>Fabales</taxon>
        <taxon>Fabaceae</taxon>
        <taxon>Papilionoideae</taxon>
        <taxon>50 kb inversion clade</taxon>
        <taxon>NPAAA clade</taxon>
        <taxon>Hologalegina</taxon>
        <taxon>IRL clade</taxon>
        <taxon>Fabeae</taxon>
        <taxon>Vicia</taxon>
    </lineage>
</organism>
<feature type="domain" description="DUF3475" evidence="3">
    <location>
        <begin position="31"/>
        <end position="87"/>
    </location>
</feature>
<evidence type="ECO:0008006" key="6">
    <source>
        <dbReference type="Google" id="ProtNLM"/>
    </source>
</evidence>
<dbReference type="GO" id="GO:0045927">
    <property type="term" value="P:positive regulation of growth"/>
    <property type="evidence" value="ECO:0007669"/>
    <property type="project" value="InterPro"/>
</dbReference>
<reference evidence="4 5" key="1">
    <citation type="submission" date="2023-01" db="EMBL/GenBank/DDBJ databases">
        <authorList>
            <person name="Kreplak J."/>
        </authorList>
    </citation>
    <scope>NUCLEOTIDE SEQUENCE [LARGE SCALE GENOMIC DNA]</scope>
</reference>
<evidence type="ECO:0000256" key="1">
    <source>
        <dbReference type="SAM" id="MobiDB-lite"/>
    </source>
</evidence>
<sequence length="551" mass="63379">MRGEMVSGSWLNSLWPVSRKNALDNKAVVGILALEVTSLMSKITNLWRSLSDWEVMSLREGIVNSVGIKMLVSEEDDYLMELVLNDILDNFQFLAQSVVRFGKRCADPVYHRFEHFVRNPVQNYIQWSGWEYKWKKMERKVKKMEKMVASMTQYCQELEVLAEVEQTFRRMQANPELHRVKLLEFQKKVACRRQEVRNLRDMSPWNRSYEYVVRLLVKSLFTILERIILVFGNTQIPSLQQENDSQVVNADNFLRSQSFSVFMHSSIYPSENDLYGFNNLGSVGRRPYFSFDKSKKTKEHKKALHPSDKRGKHKRSESKQLGNIGPFKSCMSVTSNSPVIQNCVQQTNGYGGSMRLPDSNMKHVDKMKTAENLSLCNRIRIYSKLCINNTLKPGSGSLTLGDAALALHYANMIVLIEKMASSPHSVDLKARDDLYNMLPTRIQIVTRAKLKCRTTNKSSSIDNADLAAKWSTVLTQTLEWLAPLAHNTISWHSERNYEKEHATVKANVLLVQTLFYANQAKAEAAMVDLLVGLNYVFMITKVGMRDRMRKM</sequence>
<evidence type="ECO:0000259" key="3">
    <source>
        <dbReference type="Pfam" id="PF11961"/>
    </source>
</evidence>
<feature type="region of interest" description="Disordered" evidence="1">
    <location>
        <begin position="291"/>
        <end position="323"/>
    </location>
</feature>
<keyword evidence="5" id="KW-1185">Reference proteome</keyword>
<dbReference type="PANTHER" id="PTHR31371">
    <property type="entry name" value="BNAC09G50660D PROTEIN"/>
    <property type="match status" value="1"/>
</dbReference>
<evidence type="ECO:0000259" key="2">
    <source>
        <dbReference type="Pfam" id="PF05003"/>
    </source>
</evidence>
<dbReference type="InterPro" id="IPR021864">
    <property type="entry name" value="DUF3475"/>
</dbReference>
<dbReference type="Pfam" id="PF05003">
    <property type="entry name" value="DUF668"/>
    <property type="match status" value="1"/>
</dbReference>
<proteinExistence type="predicted"/>
<protein>
    <recommendedName>
        <fullName evidence="6">DUF668 domain-containing protein</fullName>
    </recommendedName>
</protein>
<feature type="compositionally biased region" description="Basic residues" evidence="1">
    <location>
        <begin position="295"/>
        <end position="316"/>
    </location>
</feature>
<dbReference type="InterPro" id="IPR007700">
    <property type="entry name" value="DUF668"/>
</dbReference>
<dbReference type="AlphaFoldDB" id="A0AAV1B0R2"/>